<keyword evidence="2" id="KW-1185">Reference proteome</keyword>
<accession>A0ACD3AXN3</accession>
<sequence length="199" mass="22311">MLPVDVVVKTSDAKFFGTHLQNLESYAEGFPPESLAKDKTINHMNIDEDSEVASLMLHLMHRQPQPDLQNIPIRVLVELAEAVEKYLIYSSIGTCRFIMSIRASEAPLLVLAYALKHGYQDVADCAAPHSLGTPLKAVKKELGPTGTALWVSCPSTLFIRFFTRSYRRQSIVNPSSYFINIVVLWMFLSMKTNHPNVTS</sequence>
<dbReference type="EMBL" id="ML208308">
    <property type="protein sequence ID" value="TFK70748.1"/>
    <property type="molecule type" value="Genomic_DNA"/>
</dbReference>
<reference evidence="1 2" key="1">
    <citation type="journal article" date="2019" name="Nat. Ecol. Evol.">
        <title>Megaphylogeny resolves global patterns of mushroom evolution.</title>
        <authorList>
            <person name="Varga T."/>
            <person name="Krizsan K."/>
            <person name="Foldi C."/>
            <person name="Dima B."/>
            <person name="Sanchez-Garcia M."/>
            <person name="Sanchez-Ramirez S."/>
            <person name="Szollosi G.J."/>
            <person name="Szarkandi J.G."/>
            <person name="Papp V."/>
            <person name="Albert L."/>
            <person name="Andreopoulos W."/>
            <person name="Angelini C."/>
            <person name="Antonin V."/>
            <person name="Barry K.W."/>
            <person name="Bougher N.L."/>
            <person name="Buchanan P."/>
            <person name="Buyck B."/>
            <person name="Bense V."/>
            <person name="Catcheside P."/>
            <person name="Chovatia M."/>
            <person name="Cooper J."/>
            <person name="Damon W."/>
            <person name="Desjardin D."/>
            <person name="Finy P."/>
            <person name="Geml J."/>
            <person name="Haridas S."/>
            <person name="Hughes K."/>
            <person name="Justo A."/>
            <person name="Karasinski D."/>
            <person name="Kautmanova I."/>
            <person name="Kiss B."/>
            <person name="Kocsube S."/>
            <person name="Kotiranta H."/>
            <person name="LaButti K.M."/>
            <person name="Lechner B.E."/>
            <person name="Liimatainen K."/>
            <person name="Lipzen A."/>
            <person name="Lukacs Z."/>
            <person name="Mihaltcheva S."/>
            <person name="Morgado L.N."/>
            <person name="Niskanen T."/>
            <person name="Noordeloos M.E."/>
            <person name="Ohm R.A."/>
            <person name="Ortiz-Santana B."/>
            <person name="Ovrebo C."/>
            <person name="Racz N."/>
            <person name="Riley R."/>
            <person name="Savchenko A."/>
            <person name="Shiryaev A."/>
            <person name="Soop K."/>
            <person name="Spirin V."/>
            <person name="Szebenyi C."/>
            <person name="Tomsovsky M."/>
            <person name="Tulloss R.E."/>
            <person name="Uehling J."/>
            <person name="Grigoriev I.V."/>
            <person name="Vagvolgyi C."/>
            <person name="Papp T."/>
            <person name="Martin F.M."/>
            <person name="Miettinen O."/>
            <person name="Hibbett D.S."/>
            <person name="Nagy L.G."/>
        </authorList>
    </citation>
    <scope>NUCLEOTIDE SEQUENCE [LARGE SCALE GENOMIC DNA]</scope>
    <source>
        <strain evidence="1 2">NL-1719</strain>
    </source>
</reference>
<dbReference type="Proteomes" id="UP000308600">
    <property type="component" value="Unassembled WGS sequence"/>
</dbReference>
<name>A0ACD3AXN3_9AGAR</name>
<evidence type="ECO:0000313" key="2">
    <source>
        <dbReference type="Proteomes" id="UP000308600"/>
    </source>
</evidence>
<evidence type="ECO:0000313" key="1">
    <source>
        <dbReference type="EMBL" id="TFK70748.1"/>
    </source>
</evidence>
<organism evidence="1 2">
    <name type="scientific">Pluteus cervinus</name>
    <dbReference type="NCBI Taxonomy" id="181527"/>
    <lineage>
        <taxon>Eukaryota</taxon>
        <taxon>Fungi</taxon>
        <taxon>Dikarya</taxon>
        <taxon>Basidiomycota</taxon>
        <taxon>Agaricomycotina</taxon>
        <taxon>Agaricomycetes</taxon>
        <taxon>Agaricomycetidae</taxon>
        <taxon>Agaricales</taxon>
        <taxon>Pluteineae</taxon>
        <taxon>Pluteaceae</taxon>
        <taxon>Pluteus</taxon>
    </lineage>
</organism>
<protein>
    <submittedName>
        <fullName evidence="1">Uncharacterized protein</fullName>
    </submittedName>
</protein>
<proteinExistence type="predicted"/>
<gene>
    <name evidence="1" type="ORF">BDN72DRAFT_522113</name>
</gene>